<dbReference type="PANTHER" id="PTHR30106">
    <property type="entry name" value="INNER MEMBRANE PROTEIN YEIH-RELATED"/>
    <property type="match status" value="1"/>
</dbReference>
<protein>
    <submittedName>
        <fullName evidence="8">Putative integral membrane protein (TIGR00698 family)</fullName>
    </submittedName>
</protein>
<feature type="transmembrane region" description="Helical" evidence="7">
    <location>
        <begin position="6"/>
        <end position="32"/>
    </location>
</feature>
<comment type="similarity">
    <text evidence="2">Belongs to the UPF0324 family.</text>
</comment>
<feature type="transmembrane region" description="Helical" evidence="7">
    <location>
        <begin position="106"/>
        <end position="124"/>
    </location>
</feature>
<keyword evidence="3" id="KW-1003">Cell membrane</keyword>
<evidence type="ECO:0000256" key="4">
    <source>
        <dbReference type="ARBA" id="ARBA00022692"/>
    </source>
</evidence>
<dbReference type="GO" id="GO:0005886">
    <property type="term" value="C:plasma membrane"/>
    <property type="evidence" value="ECO:0007669"/>
    <property type="project" value="UniProtKB-SubCell"/>
</dbReference>
<feature type="transmembrane region" description="Helical" evidence="7">
    <location>
        <begin position="53"/>
        <end position="71"/>
    </location>
</feature>
<dbReference type="Pfam" id="PF03601">
    <property type="entry name" value="Cons_hypoth698"/>
    <property type="match status" value="1"/>
</dbReference>
<feature type="transmembrane region" description="Helical" evidence="7">
    <location>
        <begin position="201"/>
        <end position="218"/>
    </location>
</feature>
<evidence type="ECO:0000256" key="7">
    <source>
        <dbReference type="SAM" id="Phobius"/>
    </source>
</evidence>
<feature type="transmembrane region" description="Helical" evidence="7">
    <location>
        <begin position="286"/>
        <end position="306"/>
    </location>
</feature>
<comment type="caution">
    <text evidence="8">The sequence shown here is derived from an EMBL/GenBank/DDBJ whole genome shotgun (WGS) entry which is preliminary data.</text>
</comment>
<accession>A0A316FNI3</accession>
<feature type="transmembrane region" description="Helical" evidence="7">
    <location>
        <begin position="77"/>
        <end position="99"/>
    </location>
</feature>
<feature type="transmembrane region" description="Helical" evidence="7">
    <location>
        <begin position="136"/>
        <end position="156"/>
    </location>
</feature>
<evidence type="ECO:0000313" key="8">
    <source>
        <dbReference type="EMBL" id="PWK49240.1"/>
    </source>
</evidence>
<feature type="transmembrane region" description="Helical" evidence="7">
    <location>
        <begin position="257"/>
        <end position="274"/>
    </location>
</feature>
<keyword evidence="6 7" id="KW-0472">Membrane</keyword>
<dbReference type="AlphaFoldDB" id="A0A316FNI3"/>
<organism evidence="8 9">
    <name type="scientific">Pleionea mediterranea</name>
    <dbReference type="NCBI Taxonomy" id="523701"/>
    <lineage>
        <taxon>Bacteria</taxon>
        <taxon>Pseudomonadati</taxon>
        <taxon>Pseudomonadota</taxon>
        <taxon>Gammaproteobacteria</taxon>
        <taxon>Oceanospirillales</taxon>
        <taxon>Pleioneaceae</taxon>
        <taxon>Pleionea</taxon>
    </lineage>
</organism>
<name>A0A316FNI3_9GAMM</name>
<proteinExistence type="inferred from homology"/>
<dbReference type="EMBL" id="QGGU01000008">
    <property type="protein sequence ID" value="PWK49240.1"/>
    <property type="molecule type" value="Genomic_DNA"/>
</dbReference>
<sequence>MVRSVVIVISLSVAVLIYLNLLNAGLALFAGLATALVLRHSYSGFCRKVSAQLLKLSIVGLGFGLNLQGLWQTTQDTFLITFISIAVAIATGVVVFKLMKIHHQTGLLITSGTAICGGSAIAAVSQAIKSHPDRTAMAVTVVFLLNIVALYTFPYIGHWLDLTQYQFGIWAALAIHDTSSVVGAASQYGDASLQIATATKLARTLWIIPVTLLASVWFNGHKSRLNLPVFIVFFVLASAANSAIPSFAPVFQQISEIAKFFLIFALYLLGLGITPQVIKQVDSKPLIMGAILWLVLAVVSLALVIYL</sequence>
<dbReference type="Proteomes" id="UP000245790">
    <property type="component" value="Unassembled WGS sequence"/>
</dbReference>
<dbReference type="PANTHER" id="PTHR30106:SF1">
    <property type="entry name" value="UPF0324 MEMBRANE PROTEIN FN0533"/>
    <property type="match status" value="1"/>
</dbReference>
<feature type="transmembrane region" description="Helical" evidence="7">
    <location>
        <begin position="230"/>
        <end position="251"/>
    </location>
</feature>
<keyword evidence="9" id="KW-1185">Reference proteome</keyword>
<keyword evidence="4 7" id="KW-0812">Transmembrane</keyword>
<evidence type="ECO:0000256" key="2">
    <source>
        <dbReference type="ARBA" id="ARBA00007977"/>
    </source>
</evidence>
<evidence type="ECO:0000256" key="3">
    <source>
        <dbReference type="ARBA" id="ARBA00022475"/>
    </source>
</evidence>
<evidence type="ECO:0000313" key="9">
    <source>
        <dbReference type="Proteomes" id="UP000245790"/>
    </source>
</evidence>
<comment type="subcellular location">
    <subcellularLocation>
        <location evidence="1">Cell membrane</location>
        <topology evidence="1">Multi-pass membrane protein</topology>
    </subcellularLocation>
</comment>
<dbReference type="InterPro" id="IPR018383">
    <property type="entry name" value="UPF0324_pro"/>
</dbReference>
<keyword evidence="5 7" id="KW-1133">Transmembrane helix</keyword>
<dbReference type="RefSeq" id="WP_109764037.1">
    <property type="nucleotide sequence ID" value="NZ_QGGU01000008.1"/>
</dbReference>
<evidence type="ECO:0000256" key="1">
    <source>
        <dbReference type="ARBA" id="ARBA00004651"/>
    </source>
</evidence>
<feature type="transmembrane region" description="Helical" evidence="7">
    <location>
        <begin position="168"/>
        <end position="189"/>
    </location>
</feature>
<reference evidence="8 9" key="1">
    <citation type="submission" date="2018-05" db="EMBL/GenBank/DDBJ databases">
        <title>Genomic Encyclopedia of Type Strains, Phase IV (KMG-IV): sequencing the most valuable type-strain genomes for metagenomic binning, comparative biology and taxonomic classification.</title>
        <authorList>
            <person name="Goeker M."/>
        </authorList>
    </citation>
    <scope>NUCLEOTIDE SEQUENCE [LARGE SCALE GENOMIC DNA]</scope>
    <source>
        <strain evidence="8 9">DSM 25350</strain>
    </source>
</reference>
<gene>
    <name evidence="8" type="ORF">C8D97_108150</name>
</gene>
<evidence type="ECO:0000256" key="5">
    <source>
        <dbReference type="ARBA" id="ARBA00022989"/>
    </source>
</evidence>
<evidence type="ECO:0000256" key="6">
    <source>
        <dbReference type="ARBA" id="ARBA00023136"/>
    </source>
</evidence>
<dbReference type="OrthoDB" id="5393513at2"/>